<organism evidence="2 3">
    <name type="scientific">Iamia majanohamensis</name>
    <dbReference type="NCBI Taxonomy" id="467976"/>
    <lineage>
        <taxon>Bacteria</taxon>
        <taxon>Bacillati</taxon>
        <taxon>Actinomycetota</taxon>
        <taxon>Acidimicrobiia</taxon>
        <taxon>Acidimicrobiales</taxon>
        <taxon>Iamiaceae</taxon>
        <taxon>Iamia</taxon>
    </lineage>
</organism>
<dbReference type="KEGG" id="ima:PO878_03745"/>
<keyword evidence="3" id="KW-1185">Reference proteome</keyword>
<accession>A0AAF0BS72</accession>
<dbReference type="Proteomes" id="UP001216390">
    <property type="component" value="Chromosome"/>
</dbReference>
<evidence type="ECO:0000313" key="3">
    <source>
        <dbReference type="Proteomes" id="UP001216390"/>
    </source>
</evidence>
<dbReference type="Gene3D" id="1.20.120.520">
    <property type="entry name" value="nmb1532 protein domain like"/>
    <property type="match status" value="1"/>
</dbReference>
<proteinExistence type="predicted"/>
<sequence length="230" mass="25107">MSTTTTTPADTPDLTGYRNIHAALRRAPHRLAASVRLTTPEDRRRSTALARYWKGYAGEVLTHHTVEDDVFLPALVGRCPEAAGLLARTDDEHHRLDALMTSVGEGMTRLLHGSDLRSFSLIDDLDALGDLMDAHLSFEDDEILPLFERHFSADEYAELDRAAIAAVGLGAQAAFTVPFAVAVVTDEERARMLAEAPLPLKVLYRATRGRHARLEARAFGSIPVPAQAGS</sequence>
<feature type="domain" description="Hemerythrin-like" evidence="1">
    <location>
        <begin position="19"/>
        <end position="146"/>
    </location>
</feature>
<dbReference type="InterPro" id="IPR012312">
    <property type="entry name" value="Hemerythrin-like"/>
</dbReference>
<evidence type="ECO:0000313" key="2">
    <source>
        <dbReference type="EMBL" id="WCO67836.1"/>
    </source>
</evidence>
<evidence type="ECO:0000259" key="1">
    <source>
        <dbReference type="Pfam" id="PF01814"/>
    </source>
</evidence>
<gene>
    <name evidence="2" type="ORF">PO878_03745</name>
</gene>
<protein>
    <submittedName>
        <fullName evidence="2">Hemerythrin domain-containing protein</fullName>
    </submittedName>
</protein>
<dbReference type="EMBL" id="CP116942">
    <property type="protein sequence ID" value="WCO67836.1"/>
    <property type="molecule type" value="Genomic_DNA"/>
</dbReference>
<reference evidence="2" key="1">
    <citation type="submission" date="2023-01" db="EMBL/GenBank/DDBJ databases">
        <title>The diversity of Class Acidimicrobiia in South China Sea sediment environments and the proposal of Iamia marina sp. nov., a novel species of the genus Iamia.</title>
        <authorList>
            <person name="He Y."/>
            <person name="Tian X."/>
        </authorList>
    </citation>
    <scope>NUCLEOTIDE SEQUENCE</scope>
    <source>
        <strain evidence="2">DSM 19957</strain>
    </source>
</reference>
<dbReference type="RefSeq" id="WP_272737355.1">
    <property type="nucleotide sequence ID" value="NZ_CP116942.1"/>
</dbReference>
<dbReference type="AlphaFoldDB" id="A0AAF0BS72"/>
<dbReference type="CDD" id="cd12108">
    <property type="entry name" value="Hr-like"/>
    <property type="match status" value="1"/>
</dbReference>
<name>A0AAF0BS72_9ACTN</name>
<dbReference type="Pfam" id="PF01814">
    <property type="entry name" value="Hemerythrin"/>
    <property type="match status" value="1"/>
</dbReference>